<feature type="domain" description="RUN" evidence="2">
    <location>
        <begin position="131"/>
        <end position="236"/>
    </location>
</feature>
<evidence type="ECO:0000259" key="2">
    <source>
        <dbReference type="Pfam" id="PF26030"/>
    </source>
</evidence>
<feature type="coiled-coil region" evidence="1">
    <location>
        <begin position="186"/>
        <end position="231"/>
    </location>
</feature>
<evidence type="ECO:0000313" key="3">
    <source>
        <dbReference type="EMBL" id="KAF0766968.1"/>
    </source>
</evidence>
<feature type="non-terminal residue" evidence="3">
    <location>
        <position position="236"/>
    </location>
</feature>
<comment type="caution">
    <text evidence="3">The sequence shown here is derived from an EMBL/GenBank/DDBJ whole genome shotgun (WGS) entry which is preliminary data.</text>
</comment>
<dbReference type="InterPro" id="IPR058732">
    <property type="entry name" value="RUNDC1_M"/>
</dbReference>
<feature type="coiled-coil region" evidence="1">
    <location>
        <begin position="128"/>
        <end position="155"/>
    </location>
</feature>
<dbReference type="Proteomes" id="UP000478052">
    <property type="component" value="Unassembled WGS sequence"/>
</dbReference>
<keyword evidence="4" id="KW-1185">Reference proteome</keyword>
<gene>
    <name evidence="3" type="ORF">FWK35_00005187</name>
</gene>
<accession>A0A6G0Z838</accession>
<keyword evidence="1" id="KW-0175">Coiled coil</keyword>
<name>A0A6G0Z838_APHCR</name>
<protein>
    <submittedName>
        <fullName evidence="3">RUN domain-containing protein 1</fullName>
    </submittedName>
</protein>
<dbReference type="PANTHER" id="PTHR15591:SF19">
    <property type="entry name" value="RUN DOMAIN-CONTAINING PROTEIN 1 ISOFORM X1"/>
    <property type="match status" value="1"/>
</dbReference>
<dbReference type="InterPro" id="IPR047343">
    <property type="entry name" value="RUSC1_2"/>
</dbReference>
<evidence type="ECO:0000256" key="1">
    <source>
        <dbReference type="SAM" id="Coils"/>
    </source>
</evidence>
<dbReference type="PANTHER" id="PTHR15591">
    <property type="entry name" value="RUN AND SH3 DOMAIN CONTAINING"/>
    <property type="match status" value="1"/>
</dbReference>
<organism evidence="3 4">
    <name type="scientific">Aphis craccivora</name>
    <name type="common">Cowpea aphid</name>
    <dbReference type="NCBI Taxonomy" id="307492"/>
    <lineage>
        <taxon>Eukaryota</taxon>
        <taxon>Metazoa</taxon>
        <taxon>Ecdysozoa</taxon>
        <taxon>Arthropoda</taxon>
        <taxon>Hexapoda</taxon>
        <taxon>Insecta</taxon>
        <taxon>Pterygota</taxon>
        <taxon>Neoptera</taxon>
        <taxon>Paraneoptera</taxon>
        <taxon>Hemiptera</taxon>
        <taxon>Sternorrhyncha</taxon>
        <taxon>Aphidomorpha</taxon>
        <taxon>Aphidoidea</taxon>
        <taxon>Aphididae</taxon>
        <taxon>Aphidini</taxon>
        <taxon>Aphis</taxon>
        <taxon>Aphis</taxon>
    </lineage>
</organism>
<reference evidence="3 4" key="1">
    <citation type="submission" date="2019-08" db="EMBL/GenBank/DDBJ databases">
        <title>Whole genome of Aphis craccivora.</title>
        <authorList>
            <person name="Voronova N.V."/>
            <person name="Shulinski R.S."/>
            <person name="Bandarenka Y.V."/>
            <person name="Zhorov D.G."/>
            <person name="Warner D."/>
        </authorList>
    </citation>
    <scope>NUCLEOTIDE SEQUENCE [LARGE SCALE GENOMIC DNA]</scope>
    <source>
        <strain evidence="3">180601</strain>
        <tissue evidence="3">Whole Body</tissue>
    </source>
</reference>
<dbReference type="Pfam" id="PF26030">
    <property type="entry name" value="RUNDC1"/>
    <property type="match status" value="1"/>
</dbReference>
<dbReference type="EMBL" id="VUJU01001067">
    <property type="protein sequence ID" value="KAF0766968.1"/>
    <property type="molecule type" value="Genomic_DNA"/>
</dbReference>
<dbReference type="AlphaFoldDB" id="A0A6G0Z838"/>
<evidence type="ECO:0000313" key="4">
    <source>
        <dbReference type="Proteomes" id="UP000478052"/>
    </source>
</evidence>
<dbReference type="OrthoDB" id="10068328at2759"/>
<sequence>MEIIKANDDSNINIKNCNRTDIADEHDNALYSFCETSHPNWNENNKVGYLEEQYEILHSSVIALTSHFSQVQLRIHQIIESPDEEKKHLLKNLEEFAFKGIPNVYTNCSLNHLLVTTNDDDKMVEKKHQVQIEVIKEMKKQLEALENHIYNNKDEFDLPESFVDVFRERQNNIINQVEKKLNLSIKNSKNMSVEELKEEVDNAIQKLVNPMKATEHLVDQLKTQIADLERFIQYLQ</sequence>
<proteinExistence type="predicted"/>